<dbReference type="Proteomes" id="UP001501251">
    <property type="component" value="Unassembled WGS sequence"/>
</dbReference>
<dbReference type="EMBL" id="BAABAQ010000001">
    <property type="protein sequence ID" value="GAA4183282.1"/>
    <property type="molecule type" value="Genomic_DNA"/>
</dbReference>
<dbReference type="PANTHER" id="PTHR43649">
    <property type="entry name" value="ARABINOSE-BINDING PROTEIN-RELATED"/>
    <property type="match status" value="1"/>
</dbReference>
<dbReference type="InterPro" id="IPR006059">
    <property type="entry name" value="SBP"/>
</dbReference>
<gene>
    <name evidence="7" type="ORF">GCM10022252_10490</name>
</gene>
<keyword evidence="3" id="KW-0472">Membrane</keyword>
<evidence type="ECO:0000256" key="5">
    <source>
        <dbReference type="ARBA" id="ARBA00023288"/>
    </source>
</evidence>
<dbReference type="RefSeq" id="WP_344915468.1">
    <property type="nucleotide sequence ID" value="NZ_BAABAQ010000001.1"/>
</dbReference>
<organism evidence="7 8">
    <name type="scientific">Streptosporangium oxazolinicum</name>
    <dbReference type="NCBI Taxonomy" id="909287"/>
    <lineage>
        <taxon>Bacteria</taxon>
        <taxon>Bacillati</taxon>
        <taxon>Actinomycetota</taxon>
        <taxon>Actinomycetes</taxon>
        <taxon>Streptosporangiales</taxon>
        <taxon>Streptosporangiaceae</taxon>
        <taxon>Streptosporangium</taxon>
    </lineage>
</organism>
<evidence type="ECO:0000313" key="8">
    <source>
        <dbReference type="Proteomes" id="UP001501251"/>
    </source>
</evidence>
<dbReference type="Pfam" id="PF01547">
    <property type="entry name" value="SBP_bac_1"/>
    <property type="match status" value="1"/>
</dbReference>
<evidence type="ECO:0000256" key="3">
    <source>
        <dbReference type="ARBA" id="ARBA00023136"/>
    </source>
</evidence>
<keyword evidence="1" id="KW-1003">Cell membrane</keyword>
<protein>
    <submittedName>
        <fullName evidence="7">Extracellular solute-binding protein</fullName>
    </submittedName>
</protein>
<evidence type="ECO:0000256" key="1">
    <source>
        <dbReference type="ARBA" id="ARBA00022475"/>
    </source>
</evidence>
<feature type="signal peptide" evidence="6">
    <location>
        <begin position="1"/>
        <end position="19"/>
    </location>
</feature>
<sequence>MSIRTRLGMATGLAGLLLAAACGSGGTTDAPATGGGAAASTSAEKVELTYWHFIDQTKMVEKWNQTHPNVQVKYESLPSDTYFTKLQAAVKAGTAPDVALVEYQMMNTMVAADALEDISTHLPAGLGEKFPAWSWQQSTQDEKVYGVPQDIAPMGMYYRADVFDKHEIEVPRTWEEYAAAAEKLAKADPKVKMAVFSPQQAGQWAGLTWQNGAKWYTAESDAWKVTLNDDRSKQVAALWQRMIDAKAVAGGADFSPEWVKGLTDGTIATWIAPSWAQSYIKGSMKKAEGKFKVAPMPQWADGGTAAGNWGGSALSVPKGSKHAKQAAEFITWLNTDPEAVDLAVDTNGIFPALVSGQSSPAFTKEDPFFGGQKTQEVFLAAQRGVDPDFTWGPNMTTVFAMFKDEFGKAVNGEGTLSDALDRVQTRAVQDMRKQGFPVAG</sequence>
<proteinExistence type="predicted"/>
<accession>A0ABP8AG05</accession>
<evidence type="ECO:0000256" key="4">
    <source>
        <dbReference type="ARBA" id="ARBA00023139"/>
    </source>
</evidence>
<keyword evidence="4" id="KW-0564">Palmitate</keyword>
<dbReference type="CDD" id="cd13585">
    <property type="entry name" value="PBP2_TMBP_like"/>
    <property type="match status" value="1"/>
</dbReference>
<dbReference type="Gene3D" id="3.40.190.10">
    <property type="entry name" value="Periplasmic binding protein-like II"/>
    <property type="match status" value="1"/>
</dbReference>
<dbReference type="PANTHER" id="PTHR43649:SF33">
    <property type="entry name" value="POLYGALACTURONAN_RHAMNOGALACTURONAN-BINDING PROTEIN YTCQ"/>
    <property type="match status" value="1"/>
</dbReference>
<name>A0ABP8AG05_9ACTN</name>
<evidence type="ECO:0000313" key="7">
    <source>
        <dbReference type="EMBL" id="GAA4183282.1"/>
    </source>
</evidence>
<reference evidence="8" key="1">
    <citation type="journal article" date="2019" name="Int. J. Syst. Evol. Microbiol.">
        <title>The Global Catalogue of Microorganisms (GCM) 10K type strain sequencing project: providing services to taxonomists for standard genome sequencing and annotation.</title>
        <authorList>
            <consortium name="The Broad Institute Genomics Platform"/>
            <consortium name="The Broad Institute Genome Sequencing Center for Infectious Disease"/>
            <person name="Wu L."/>
            <person name="Ma J."/>
        </authorList>
    </citation>
    <scope>NUCLEOTIDE SEQUENCE [LARGE SCALE GENOMIC DNA]</scope>
    <source>
        <strain evidence="8">JCM 17388</strain>
    </source>
</reference>
<feature type="chain" id="PRO_5045479474" evidence="6">
    <location>
        <begin position="20"/>
        <end position="440"/>
    </location>
</feature>
<comment type="caution">
    <text evidence="7">The sequence shown here is derived from an EMBL/GenBank/DDBJ whole genome shotgun (WGS) entry which is preliminary data.</text>
</comment>
<keyword evidence="5" id="KW-0449">Lipoprotein</keyword>
<keyword evidence="8" id="KW-1185">Reference proteome</keyword>
<dbReference type="PROSITE" id="PS51257">
    <property type="entry name" value="PROKAR_LIPOPROTEIN"/>
    <property type="match status" value="1"/>
</dbReference>
<evidence type="ECO:0000256" key="2">
    <source>
        <dbReference type="ARBA" id="ARBA00022729"/>
    </source>
</evidence>
<evidence type="ECO:0000256" key="6">
    <source>
        <dbReference type="SAM" id="SignalP"/>
    </source>
</evidence>
<dbReference type="InterPro" id="IPR050490">
    <property type="entry name" value="Bact_solute-bd_prot1"/>
</dbReference>
<dbReference type="SUPFAM" id="SSF53850">
    <property type="entry name" value="Periplasmic binding protein-like II"/>
    <property type="match status" value="1"/>
</dbReference>
<keyword evidence="2 6" id="KW-0732">Signal</keyword>